<dbReference type="EC" id="7.1.1.9" evidence="17"/>
<reference evidence="22 23" key="1">
    <citation type="journal article" date="2012" name="ISME J.">
        <title>Nitrification expanded: discovery, physiology and genomics of a nitrite-oxidizing bacterium from the phylum Chloroflexi.</title>
        <authorList>
            <person name="Sorokin D.Y."/>
            <person name="Lucker S."/>
            <person name="Vejmelkova D."/>
            <person name="Kostrikina N.A."/>
            <person name="Kleerebezem R."/>
            <person name="Rijpstra W.I."/>
            <person name="Damste J.S."/>
            <person name="Le Paslier D."/>
            <person name="Muyzer G."/>
            <person name="Wagner M."/>
            <person name="van Loosdrecht M.C."/>
            <person name="Daims H."/>
        </authorList>
    </citation>
    <scope>NUCLEOTIDE SEQUENCE [LARGE SCALE GENOMIC DNA]</scope>
    <source>
        <strain evidence="23">none</strain>
    </source>
</reference>
<dbReference type="InterPro" id="IPR008972">
    <property type="entry name" value="Cupredoxin"/>
</dbReference>
<dbReference type="Gene3D" id="2.60.40.420">
    <property type="entry name" value="Cupredoxins - blue copper proteins"/>
    <property type="match status" value="1"/>
</dbReference>
<evidence type="ECO:0000256" key="15">
    <source>
        <dbReference type="PROSITE-ProRule" id="PRU00433"/>
    </source>
</evidence>
<evidence type="ECO:0000259" key="20">
    <source>
        <dbReference type="PROSITE" id="PS50999"/>
    </source>
</evidence>
<protein>
    <recommendedName>
        <fullName evidence="17">Cytochrome c oxidase subunit 2</fullName>
        <ecNumber evidence="17">7.1.1.9</ecNumber>
    </recommendedName>
</protein>
<dbReference type="InterPro" id="IPR036257">
    <property type="entry name" value="Cyt_c_oxidase_su2_TM_sf"/>
</dbReference>
<dbReference type="InterPro" id="IPR009056">
    <property type="entry name" value="Cyt_c-like_dom"/>
</dbReference>
<comment type="similarity">
    <text evidence="2 16">Belongs to the cytochrome c oxidase subunit 2 family.</text>
</comment>
<dbReference type="GO" id="GO:0016491">
    <property type="term" value="F:oxidoreductase activity"/>
    <property type="evidence" value="ECO:0007669"/>
    <property type="project" value="UniProtKB-KW"/>
</dbReference>
<evidence type="ECO:0000256" key="2">
    <source>
        <dbReference type="ARBA" id="ARBA00007866"/>
    </source>
</evidence>
<dbReference type="NCBIfam" id="TIGR02866">
    <property type="entry name" value="CoxB"/>
    <property type="match status" value="1"/>
</dbReference>
<evidence type="ECO:0000256" key="1">
    <source>
        <dbReference type="ARBA" id="ARBA00004141"/>
    </source>
</evidence>
<feature type="domain" description="Cytochrome c" evidence="21">
    <location>
        <begin position="243"/>
        <end position="334"/>
    </location>
</feature>
<comment type="subcellular location">
    <subcellularLocation>
        <location evidence="16">Cell membrane</location>
        <topology evidence="16">Multi-pass membrane protein</topology>
    </subcellularLocation>
    <subcellularLocation>
        <location evidence="1">Membrane</location>
        <topology evidence="1">Multi-pass membrane protein</topology>
    </subcellularLocation>
</comment>
<keyword evidence="23" id="KW-1185">Reference proteome</keyword>
<dbReference type="Gene3D" id="1.10.287.90">
    <property type="match status" value="1"/>
</dbReference>
<gene>
    <name evidence="22" type="primary">coxB</name>
    <name evidence="22" type="ORF">NITHO_900002</name>
</gene>
<dbReference type="Pfam" id="PF02790">
    <property type="entry name" value="COX2_TM"/>
    <property type="match status" value="1"/>
</dbReference>
<evidence type="ECO:0000256" key="12">
    <source>
        <dbReference type="ARBA" id="ARBA00023008"/>
    </source>
</evidence>
<dbReference type="PROSITE" id="PS50999">
    <property type="entry name" value="COX2_TM"/>
    <property type="match status" value="1"/>
</dbReference>
<evidence type="ECO:0000256" key="3">
    <source>
        <dbReference type="ARBA" id="ARBA00022448"/>
    </source>
</evidence>
<dbReference type="InterPro" id="IPR045187">
    <property type="entry name" value="CcO_II"/>
</dbReference>
<evidence type="ECO:0000256" key="7">
    <source>
        <dbReference type="ARBA" id="ARBA00022723"/>
    </source>
</evidence>
<keyword evidence="9 16" id="KW-0249">Electron transport</keyword>
<evidence type="ECO:0000256" key="18">
    <source>
        <dbReference type="SAM" id="Phobius"/>
    </source>
</evidence>
<evidence type="ECO:0000259" key="21">
    <source>
        <dbReference type="PROSITE" id="PS51007"/>
    </source>
</evidence>
<name>I4ENG4_9BACT</name>
<dbReference type="OrthoDB" id="9773456at2"/>
<feature type="domain" description="Cytochrome oxidase subunit II transmembrane region profile" evidence="20">
    <location>
        <begin position="21"/>
        <end position="119"/>
    </location>
</feature>
<keyword evidence="13 18" id="KW-0472">Membrane</keyword>
<dbReference type="PANTHER" id="PTHR22888">
    <property type="entry name" value="CYTOCHROME C OXIDASE, SUBUNIT II"/>
    <property type="match status" value="1"/>
</dbReference>
<dbReference type="Proteomes" id="UP000004221">
    <property type="component" value="Unassembled WGS sequence"/>
</dbReference>
<keyword evidence="4 15" id="KW-0349">Heme</keyword>
<dbReference type="PANTHER" id="PTHR22888:SF9">
    <property type="entry name" value="CYTOCHROME C OXIDASE SUBUNIT 2"/>
    <property type="match status" value="1"/>
</dbReference>
<feature type="transmembrane region" description="Helical" evidence="18">
    <location>
        <begin position="90"/>
        <end position="113"/>
    </location>
</feature>
<dbReference type="SUPFAM" id="SSF49503">
    <property type="entry name" value="Cupredoxins"/>
    <property type="match status" value="1"/>
</dbReference>
<evidence type="ECO:0000256" key="8">
    <source>
        <dbReference type="ARBA" id="ARBA00022967"/>
    </source>
</evidence>
<evidence type="ECO:0000256" key="13">
    <source>
        <dbReference type="ARBA" id="ARBA00023136"/>
    </source>
</evidence>
<comment type="function">
    <text evidence="14 17">Subunits I and II form the functional core of the enzyme complex. Electrons originating in cytochrome c are transferred via heme a and Cu(A) to the binuclear center formed by heme a3 and Cu(B).</text>
</comment>
<dbReference type="GO" id="GO:0042773">
    <property type="term" value="P:ATP synthesis coupled electron transport"/>
    <property type="evidence" value="ECO:0007669"/>
    <property type="project" value="TreeGrafter"/>
</dbReference>
<keyword evidence="10 18" id="KW-1133">Transmembrane helix</keyword>
<dbReference type="InterPro" id="IPR011759">
    <property type="entry name" value="Cyt_c_oxidase_su2_TM_dom"/>
</dbReference>
<sequence>MRSVISHVPAITTGCAVLLLACAGCGPRIDSFAPITGRGQDVDNLFRLSLILSLGIFLLVAGVMIYIMLRFRGQPEEPEPPQTPGHRRLEIIWTATPALLLAGLFALTLQTMVTITRPEPSPLRIQVIGHQWWWEFRYPDLGVVTANELHVPVGQPLQLEITAADVIHSFWVPRFGWKMDAIPQKINLMRLRVNQAGTVDGGCTEYCGTQHAWMRILVVAEPPGQFNSWVGLQRQPAPSPATPTAIDGQQIFLRNTCVNCHTLSGTPAQGQVGPVLTHLGSRETLGAGVLENTPENLARFINHIQEVKPGALMPGYNFSDPELTALVTYLEGLR</sequence>
<evidence type="ECO:0000313" key="22">
    <source>
        <dbReference type="EMBL" id="CCF86227.1"/>
    </source>
</evidence>
<keyword evidence="11 15" id="KW-0408">Iron</keyword>
<evidence type="ECO:0000256" key="9">
    <source>
        <dbReference type="ARBA" id="ARBA00022982"/>
    </source>
</evidence>
<keyword evidence="5 16" id="KW-0679">Respiratory chain</keyword>
<comment type="caution">
    <text evidence="22">The sequence shown here is derived from an EMBL/GenBank/DDBJ whole genome shotgun (WGS) entry which is preliminary data.</text>
</comment>
<dbReference type="InterPro" id="IPR014222">
    <property type="entry name" value="Cyt_c_oxidase_su2"/>
</dbReference>
<dbReference type="GO" id="GO:0005507">
    <property type="term" value="F:copper ion binding"/>
    <property type="evidence" value="ECO:0007669"/>
    <property type="project" value="InterPro"/>
</dbReference>
<proteinExistence type="inferred from homology"/>
<dbReference type="InterPro" id="IPR036909">
    <property type="entry name" value="Cyt_c-like_dom_sf"/>
</dbReference>
<comment type="catalytic activity">
    <reaction evidence="17">
        <text>4 Fe(II)-[cytochrome c] + O2 + 8 H(+)(in) = 4 Fe(III)-[cytochrome c] + 2 H2O + 4 H(+)(out)</text>
        <dbReference type="Rhea" id="RHEA:11436"/>
        <dbReference type="Rhea" id="RHEA-COMP:10350"/>
        <dbReference type="Rhea" id="RHEA-COMP:14399"/>
        <dbReference type="ChEBI" id="CHEBI:15377"/>
        <dbReference type="ChEBI" id="CHEBI:15378"/>
        <dbReference type="ChEBI" id="CHEBI:15379"/>
        <dbReference type="ChEBI" id="CHEBI:29033"/>
        <dbReference type="ChEBI" id="CHEBI:29034"/>
        <dbReference type="EC" id="7.1.1.9"/>
    </reaction>
</comment>
<feature type="transmembrane region" description="Helical" evidence="18">
    <location>
        <begin position="49"/>
        <end position="69"/>
    </location>
</feature>
<evidence type="ECO:0000256" key="6">
    <source>
        <dbReference type="ARBA" id="ARBA00022692"/>
    </source>
</evidence>
<keyword evidence="7 15" id="KW-0479">Metal-binding</keyword>
<dbReference type="GO" id="GO:0020037">
    <property type="term" value="F:heme binding"/>
    <property type="evidence" value="ECO:0007669"/>
    <property type="project" value="InterPro"/>
</dbReference>
<keyword evidence="8" id="KW-1278">Translocase</keyword>
<dbReference type="PROSITE" id="PS50857">
    <property type="entry name" value="COX2_CUA"/>
    <property type="match status" value="1"/>
</dbReference>
<dbReference type="AlphaFoldDB" id="I4ENG4"/>
<dbReference type="SUPFAM" id="SSF46626">
    <property type="entry name" value="Cytochrome c"/>
    <property type="match status" value="1"/>
</dbReference>
<dbReference type="PROSITE" id="PS51257">
    <property type="entry name" value="PROKAR_LIPOPROTEIN"/>
    <property type="match status" value="1"/>
</dbReference>
<organism evidence="22 23">
    <name type="scientific">Nitrolancea hollandica Lb</name>
    <dbReference type="NCBI Taxonomy" id="1129897"/>
    <lineage>
        <taxon>Bacteria</taxon>
        <taxon>Pseudomonadati</taxon>
        <taxon>Thermomicrobiota</taxon>
        <taxon>Thermomicrobia</taxon>
        <taxon>Sphaerobacterales</taxon>
        <taxon>Sphaerobacterineae</taxon>
        <taxon>Sphaerobacteraceae</taxon>
        <taxon>Nitrolancea</taxon>
    </lineage>
</organism>
<comment type="cofactor">
    <cofactor evidence="17">
        <name>Cu cation</name>
        <dbReference type="ChEBI" id="CHEBI:23378"/>
    </cofactor>
    <text evidence="17">Binds a copper A center.</text>
</comment>
<evidence type="ECO:0000256" key="17">
    <source>
        <dbReference type="RuleBase" id="RU004024"/>
    </source>
</evidence>
<evidence type="ECO:0000256" key="5">
    <source>
        <dbReference type="ARBA" id="ARBA00022660"/>
    </source>
</evidence>
<dbReference type="CDD" id="cd04213">
    <property type="entry name" value="CuRO_CcO_Caa3_II"/>
    <property type="match status" value="1"/>
</dbReference>
<keyword evidence="12 17" id="KW-0186">Copper</keyword>
<dbReference type="GO" id="GO:0004129">
    <property type="term" value="F:cytochrome-c oxidase activity"/>
    <property type="evidence" value="ECO:0007669"/>
    <property type="project" value="UniProtKB-EC"/>
</dbReference>
<dbReference type="Pfam" id="PF00116">
    <property type="entry name" value="COX2"/>
    <property type="match status" value="1"/>
</dbReference>
<keyword evidence="6 16" id="KW-0812">Transmembrane</keyword>
<evidence type="ECO:0000259" key="19">
    <source>
        <dbReference type="PROSITE" id="PS50857"/>
    </source>
</evidence>
<dbReference type="InterPro" id="IPR002429">
    <property type="entry name" value="CcO_II-like_C"/>
</dbReference>
<evidence type="ECO:0000256" key="14">
    <source>
        <dbReference type="ARBA" id="ARBA00024688"/>
    </source>
</evidence>
<dbReference type="EMBL" id="CAGS01000727">
    <property type="protein sequence ID" value="CCF86227.1"/>
    <property type="molecule type" value="Genomic_DNA"/>
</dbReference>
<evidence type="ECO:0000256" key="10">
    <source>
        <dbReference type="ARBA" id="ARBA00022989"/>
    </source>
</evidence>
<accession>I4ENG4</accession>
<feature type="domain" description="Cytochrome oxidase subunit II copper A binding" evidence="19">
    <location>
        <begin position="120"/>
        <end position="232"/>
    </location>
</feature>
<dbReference type="GO" id="GO:0005886">
    <property type="term" value="C:plasma membrane"/>
    <property type="evidence" value="ECO:0007669"/>
    <property type="project" value="UniProtKB-SubCell"/>
</dbReference>
<evidence type="ECO:0000256" key="16">
    <source>
        <dbReference type="RuleBase" id="RU000456"/>
    </source>
</evidence>
<dbReference type="PROSITE" id="PS51007">
    <property type="entry name" value="CYTC"/>
    <property type="match status" value="1"/>
</dbReference>
<dbReference type="Pfam" id="PF00034">
    <property type="entry name" value="Cytochrom_C"/>
    <property type="match status" value="1"/>
</dbReference>
<evidence type="ECO:0000313" key="23">
    <source>
        <dbReference type="Proteomes" id="UP000004221"/>
    </source>
</evidence>
<keyword evidence="22" id="KW-0560">Oxidoreductase</keyword>
<dbReference type="PROSITE" id="PS00078">
    <property type="entry name" value="COX2"/>
    <property type="match status" value="1"/>
</dbReference>
<keyword evidence="3 16" id="KW-0813">Transport</keyword>
<dbReference type="SUPFAM" id="SSF81464">
    <property type="entry name" value="Cytochrome c oxidase subunit II-like, transmembrane region"/>
    <property type="match status" value="1"/>
</dbReference>
<evidence type="ECO:0000256" key="4">
    <source>
        <dbReference type="ARBA" id="ARBA00022617"/>
    </source>
</evidence>
<dbReference type="InterPro" id="IPR034236">
    <property type="entry name" value="CuRO_CcO_Caa3_II"/>
</dbReference>
<evidence type="ECO:0000256" key="11">
    <source>
        <dbReference type="ARBA" id="ARBA00023004"/>
    </source>
</evidence>
<dbReference type="RefSeq" id="WP_008481923.1">
    <property type="nucleotide sequence ID" value="NZ_CAGS01000727.1"/>
</dbReference>
<dbReference type="InterPro" id="IPR001505">
    <property type="entry name" value="Copper_CuA"/>
</dbReference>